<evidence type="ECO:0000256" key="6">
    <source>
        <dbReference type="ARBA" id="ARBA00022989"/>
    </source>
</evidence>
<evidence type="ECO:0000313" key="10">
    <source>
        <dbReference type="EMBL" id="CAE0437726.1"/>
    </source>
</evidence>
<name>A0A7S3LRN9_9STRA</name>
<evidence type="ECO:0000256" key="4">
    <source>
        <dbReference type="ARBA" id="ARBA00022692"/>
    </source>
</evidence>
<feature type="transmembrane region" description="Helical" evidence="8">
    <location>
        <begin position="59"/>
        <end position="78"/>
    </location>
</feature>
<feature type="transmembrane region" description="Helical" evidence="8">
    <location>
        <begin position="313"/>
        <end position="336"/>
    </location>
</feature>
<sequence length="486" mass="53592">MATIVDEELAADGDAKSGCCEKILSFGGVGGPQRFLDEDLKALSEEEHDKILATKYGTIRSLINAIISAGVLGLAFRMRESGSIMVLLLMSLSAVMIILTMNFLYKASLDFDATGYVQTVEKAYSVRWGRVMLLSLSLGQMGTIIAYFNVLRDSIPWVVQSSVYGCVESQPGCEVDAYASSYFIIGMVTLIFILPISCLSDPDVFANISFTTFVHFFLFACLIFYGMAKYGPGADEPLLALGEAVVNQTVSFIYSWPEEKGEYFRVDFDTAITMAVLAFSLSAHTTCMTLFHGVRFKPEEKTPMKQESIISRIVVGSTWSVYVYYALIAVGSFSIFGKGVDTNSLNSFPPEDTFAKVIRCTYFFEIGTSIPIFVYALRRNLMIPFMEDDSEDAIDAFDERQKKAKWVVTSVLLGACFFIGFSTDLGTILSLTGAVFSTINVYIVPSILMISTNRTTWDKKLYAPIILVMGVFVGIIALIKEMNIAG</sequence>
<dbReference type="AlphaFoldDB" id="A0A7S3LRN9"/>
<dbReference type="InterPro" id="IPR013057">
    <property type="entry name" value="AA_transpt_TM"/>
</dbReference>
<gene>
    <name evidence="10" type="ORF">ASTO00021_LOCUS7983</name>
</gene>
<dbReference type="GO" id="GO:0015179">
    <property type="term" value="F:L-amino acid transmembrane transporter activity"/>
    <property type="evidence" value="ECO:0007669"/>
    <property type="project" value="TreeGrafter"/>
</dbReference>
<evidence type="ECO:0000256" key="5">
    <source>
        <dbReference type="ARBA" id="ARBA00022970"/>
    </source>
</evidence>
<protein>
    <recommendedName>
        <fullName evidence="9">Amino acid transporter transmembrane domain-containing protein</fullName>
    </recommendedName>
</protein>
<feature type="domain" description="Amino acid transporter transmembrane" evidence="9">
    <location>
        <begin position="61"/>
        <end position="478"/>
    </location>
</feature>
<organism evidence="10">
    <name type="scientific">Aplanochytrium stocchinoi</name>
    <dbReference type="NCBI Taxonomy" id="215587"/>
    <lineage>
        <taxon>Eukaryota</taxon>
        <taxon>Sar</taxon>
        <taxon>Stramenopiles</taxon>
        <taxon>Bigyra</taxon>
        <taxon>Labyrinthulomycetes</taxon>
        <taxon>Thraustochytrida</taxon>
        <taxon>Thraustochytriidae</taxon>
        <taxon>Aplanochytrium</taxon>
    </lineage>
</organism>
<dbReference type="EMBL" id="HBIN01010668">
    <property type="protein sequence ID" value="CAE0437726.1"/>
    <property type="molecule type" value="Transcribed_RNA"/>
</dbReference>
<feature type="transmembrane region" description="Helical" evidence="8">
    <location>
        <begin position="131"/>
        <end position="150"/>
    </location>
</feature>
<evidence type="ECO:0000256" key="8">
    <source>
        <dbReference type="SAM" id="Phobius"/>
    </source>
</evidence>
<feature type="transmembrane region" description="Helical" evidence="8">
    <location>
        <begin position="84"/>
        <end position="105"/>
    </location>
</feature>
<keyword evidence="6 8" id="KW-1133">Transmembrane helix</keyword>
<feature type="transmembrane region" description="Helical" evidence="8">
    <location>
        <begin position="271"/>
        <end position="292"/>
    </location>
</feature>
<dbReference type="GO" id="GO:0016020">
    <property type="term" value="C:membrane"/>
    <property type="evidence" value="ECO:0007669"/>
    <property type="project" value="UniProtKB-SubCell"/>
</dbReference>
<feature type="transmembrane region" description="Helical" evidence="8">
    <location>
        <begin position="461"/>
        <end position="479"/>
    </location>
</feature>
<evidence type="ECO:0000256" key="2">
    <source>
        <dbReference type="ARBA" id="ARBA00008066"/>
    </source>
</evidence>
<keyword evidence="7 8" id="KW-0472">Membrane</keyword>
<evidence type="ECO:0000256" key="1">
    <source>
        <dbReference type="ARBA" id="ARBA00004141"/>
    </source>
</evidence>
<comment type="subcellular location">
    <subcellularLocation>
        <location evidence="1">Membrane</location>
        <topology evidence="1">Multi-pass membrane protein</topology>
    </subcellularLocation>
</comment>
<feature type="transmembrane region" description="Helical" evidence="8">
    <location>
        <begin position="177"/>
        <end position="197"/>
    </location>
</feature>
<feature type="transmembrane region" description="Helical" evidence="8">
    <location>
        <begin position="204"/>
        <end position="228"/>
    </location>
</feature>
<evidence type="ECO:0000256" key="3">
    <source>
        <dbReference type="ARBA" id="ARBA00022448"/>
    </source>
</evidence>
<reference evidence="10" key="1">
    <citation type="submission" date="2021-01" db="EMBL/GenBank/DDBJ databases">
        <authorList>
            <person name="Corre E."/>
            <person name="Pelletier E."/>
            <person name="Niang G."/>
            <person name="Scheremetjew M."/>
            <person name="Finn R."/>
            <person name="Kale V."/>
            <person name="Holt S."/>
            <person name="Cochrane G."/>
            <person name="Meng A."/>
            <person name="Brown T."/>
            <person name="Cohen L."/>
        </authorList>
    </citation>
    <scope>NUCLEOTIDE SEQUENCE</scope>
    <source>
        <strain evidence="10">GSBS06</strain>
    </source>
</reference>
<feature type="transmembrane region" description="Helical" evidence="8">
    <location>
        <begin position="428"/>
        <end position="449"/>
    </location>
</feature>
<proteinExistence type="inferred from homology"/>
<keyword evidence="4 8" id="KW-0812">Transmembrane</keyword>
<comment type="similarity">
    <text evidence="2">Belongs to the amino acid/polyamine transporter 2 family.</text>
</comment>
<evidence type="ECO:0000256" key="7">
    <source>
        <dbReference type="ARBA" id="ARBA00023136"/>
    </source>
</evidence>
<dbReference type="PANTHER" id="PTHR22950:SF458">
    <property type="entry name" value="SODIUM-COUPLED NEUTRAL AMINO ACID TRANSPORTER 11-RELATED"/>
    <property type="match status" value="1"/>
</dbReference>
<accession>A0A7S3LRN9</accession>
<feature type="transmembrane region" description="Helical" evidence="8">
    <location>
        <begin position="404"/>
        <end position="422"/>
    </location>
</feature>
<keyword evidence="3" id="KW-0813">Transport</keyword>
<feature type="transmembrane region" description="Helical" evidence="8">
    <location>
        <begin position="356"/>
        <end position="377"/>
    </location>
</feature>
<dbReference type="Pfam" id="PF01490">
    <property type="entry name" value="Aa_trans"/>
    <property type="match status" value="1"/>
</dbReference>
<keyword evidence="5" id="KW-0029">Amino-acid transport</keyword>
<evidence type="ECO:0000259" key="9">
    <source>
        <dbReference type="Pfam" id="PF01490"/>
    </source>
</evidence>
<dbReference type="PANTHER" id="PTHR22950">
    <property type="entry name" value="AMINO ACID TRANSPORTER"/>
    <property type="match status" value="1"/>
</dbReference>